<sequence>MPTESDRHIKQIQEDLKKVKNMVKQTNIKMFGGNIYYFAITTEYEYRVSEIINALIHHNERSDNFAIMKMDHVETKVEGKIVAGQDGYDAFGKILNAYMGDKSYKVEYYLLE</sequence>
<dbReference type="WBParaSite" id="ES5_v2.g23522.t1">
    <property type="protein sequence ID" value="ES5_v2.g23522.t1"/>
    <property type="gene ID" value="ES5_v2.g23522"/>
</dbReference>
<protein>
    <submittedName>
        <fullName evidence="2">Uncharacterized protein</fullName>
    </submittedName>
</protein>
<accession>A0AC34G1P1</accession>
<reference evidence="2" key="1">
    <citation type="submission" date="2022-11" db="UniProtKB">
        <authorList>
            <consortium name="WormBaseParasite"/>
        </authorList>
    </citation>
    <scope>IDENTIFICATION</scope>
</reference>
<name>A0AC34G1P1_9BILA</name>
<organism evidence="1 2">
    <name type="scientific">Panagrolaimus sp. ES5</name>
    <dbReference type="NCBI Taxonomy" id="591445"/>
    <lineage>
        <taxon>Eukaryota</taxon>
        <taxon>Metazoa</taxon>
        <taxon>Ecdysozoa</taxon>
        <taxon>Nematoda</taxon>
        <taxon>Chromadorea</taxon>
        <taxon>Rhabditida</taxon>
        <taxon>Tylenchina</taxon>
        <taxon>Panagrolaimomorpha</taxon>
        <taxon>Panagrolaimoidea</taxon>
        <taxon>Panagrolaimidae</taxon>
        <taxon>Panagrolaimus</taxon>
    </lineage>
</organism>
<evidence type="ECO:0000313" key="2">
    <source>
        <dbReference type="WBParaSite" id="ES5_v2.g23522.t1"/>
    </source>
</evidence>
<evidence type="ECO:0000313" key="1">
    <source>
        <dbReference type="Proteomes" id="UP000887579"/>
    </source>
</evidence>
<proteinExistence type="predicted"/>
<dbReference type="Proteomes" id="UP000887579">
    <property type="component" value="Unplaced"/>
</dbReference>